<proteinExistence type="predicted"/>
<evidence type="ECO:0000313" key="2">
    <source>
        <dbReference type="Proteomes" id="UP001484097"/>
    </source>
</evidence>
<accession>A0ABV0IKW2</accession>
<keyword evidence="2" id="KW-1185">Reference proteome</keyword>
<sequence>MGNASVAGHGIGATSYRNLPVSDIPATREFWTKTGVRISEDYSDENAISLSFSDHVVVMLLAPDFFSSFLDGKAVADSRQAAGAIEVPAPDPHPGQEMLDAGLMYGRTFRDLDGHQWEIPWMSSEMPSG</sequence>
<evidence type="ECO:0008006" key="3">
    <source>
        <dbReference type="Google" id="ProtNLM"/>
    </source>
</evidence>
<dbReference type="Proteomes" id="UP001484097">
    <property type="component" value="Unassembled WGS sequence"/>
</dbReference>
<dbReference type="RefSeq" id="WP_347920887.1">
    <property type="nucleotide sequence ID" value="NZ_JBDXMX010000004.1"/>
</dbReference>
<dbReference type="SUPFAM" id="SSF54593">
    <property type="entry name" value="Glyoxalase/Bleomycin resistance protein/Dihydroxybiphenyl dioxygenase"/>
    <property type="match status" value="1"/>
</dbReference>
<reference evidence="1 2" key="1">
    <citation type="submission" date="2024-05" db="EMBL/GenBank/DDBJ databases">
        <authorList>
            <person name="Yi C."/>
        </authorList>
    </citation>
    <scope>NUCLEOTIDE SEQUENCE [LARGE SCALE GENOMIC DNA]</scope>
    <source>
        <strain evidence="1 2">XS13</strain>
    </source>
</reference>
<organism evidence="1 2">
    <name type="scientific">Citricoccus nitrophenolicus</name>
    <dbReference type="NCBI Taxonomy" id="863575"/>
    <lineage>
        <taxon>Bacteria</taxon>
        <taxon>Bacillati</taxon>
        <taxon>Actinomycetota</taxon>
        <taxon>Actinomycetes</taxon>
        <taxon>Micrococcales</taxon>
        <taxon>Micrococcaceae</taxon>
        <taxon>Citricoccus</taxon>
    </lineage>
</organism>
<dbReference type="Gene3D" id="3.10.180.10">
    <property type="entry name" value="2,3-Dihydroxybiphenyl 1,2-Dioxygenase, domain 1"/>
    <property type="match status" value="1"/>
</dbReference>
<dbReference type="InterPro" id="IPR029068">
    <property type="entry name" value="Glyas_Bleomycin-R_OHBP_Dase"/>
</dbReference>
<gene>
    <name evidence="1" type="ORF">ABDK96_11315</name>
</gene>
<evidence type="ECO:0000313" key="1">
    <source>
        <dbReference type="EMBL" id="MEO9248274.1"/>
    </source>
</evidence>
<name>A0ABV0IKW2_9MICC</name>
<comment type="caution">
    <text evidence="1">The sequence shown here is derived from an EMBL/GenBank/DDBJ whole genome shotgun (WGS) entry which is preliminary data.</text>
</comment>
<dbReference type="EMBL" id="JBDXMX010000004">
    <property type="protein sequence ID" value="MEO9248274.1"/>
    <property type="molecule type" value="Genomic_DNA"/>
</dbReference>
<protein>
    <recommendedName>
        <fullName evidence="3">VOC domain-containing protein</fullName>
    </recommendedName>
</protein>